<comment type="subcellular location">
    <subcellularLocation>
        <location evidence="1">Membrane</location>
        <topology evidence="1">Multi-pass membrane protein</topology>
    </subcellularLocation>
</comment>
<feature type="domain" description="Potassium channel" evidence="12">
    <location>
        <begin position="714"/>
        <end position="793"/>
    </location>
</feature>
<comment type="caution">
    <text evidence="13">The sequence shown here is derived from an EMBL/GenBank/DDBJ whole genome shotgun (WGS) entry which is preliminary data.</text>
</comment>
<evidence type="ECO:0000256" key="6">
    <source>
        <dbReference type="ARBA" id="ARBA00022989"/>
    </source>
</evidence>
<evidence type="ECO:0000256" key="2">
    <source>
        <dbReference type="ARBA" id="ARBA00010159"/>
    </source>
</evidence>
<feature type="transmembrane region" description="Helical" evidence="11">
    <location>
        <begin position="270"/>
        <end position="289"/>
    </location>
</feature>
<feature type="transmembrane region" description="Helical" evidence="11">
    <location>
        <begin position="769"/>
        <end position="790"/>
    </location>
</feature>
<dbReference type="InterPro" id="IPR011992">
    <property type="entry name" value="EF-hand-dom_pair"/>
</dbReference>
<sequence length="976" mass="108122">MAFRGGTWVEIGRGFGAEEIKWWKALAVSLVTVVLSDTVGTSSFMSNHQFPAAKGFHGFRKPSETVGHWSTPDPDGKIHVAGNAEETLESGNFIDRKLVVDCWKEAGKDLRAYESFSSENSTRILLPKPLIWKNLPLIKTSEKHAGLSFEICIDLKDGDVGARVYLSLTIGRGNQVFPDGSKLYYSTTVGVRGEADFYQNGFVEECVRIADIFKFCCFKLSPLISLYGNDFEKIVSEIFLLDQALMSMLIILLGWVSLLVLVLNLEYTFVLGMLWVPVVIYVCRIFLMASNGANQPLLSGVATPKTRKGNGDGPKKRRRLRRVRSAPLADFCPTDTNGEEALPRSESIFGRLNPSLKKVALVFTVYLGLGTLCFYTIRNQIRGDKTNGILDAVYFCVVTMTTVGYGDLVPNSDFAKLLACAFVFTGMALIGLVLSKAADYLAEKQEILLVKALNMYQKVGELGVLKEIENKRVKYKFYTTLILLVVLILTGTIFLHKVENLDLIDAFYCVCSTTTTLGYGDKSFSTEGGRIFAVFWILASTICLAQFFLYIAEVNTENRQRALVKWVLTRKTTNVDLEAADIDDDGVVGAAEFVLFKLKEMGKICQNDISLILEEFEDLDVDQSGTLSVSDITEAQSGASVSVELSEVILMLDHFYSIDSMTSNDAKQAMLTNDEHAPEKRSFWCCKTTSVAAKCAPPDTLRSEIPDLKWLGIYFGVYLTIGTISFYSIKDDIGGKKTNDFVDSLYYCVTTMTTVGNGDLSPHSFDAQILSAIFVIVGMFLFGIAVKIAAKYLVVKQQMVMVNALRTARKIGPVEALKEIDSLKIDYLKIKISLIVMGVHFVLGIFVLLTVEGQDFFDCIYCAVTTMTTTGYGEQSFQSTFGRMFAVFWISTGTSCVCQLFLYFAEVYTDVETRKLAKRVIASNIAAKKDLEAAVDAEDQKAYRAKEPGKMKQDDVSVAMKDVDDGSSPAKPTQEK</sequence>
<keyword evidence="4 11" id="KW-0812">Transmembrane</keyword>
<feature type="domain" description="Potassium channel" evidence="12">
    <location>
        <begin position="483"/>
        <end position="556"/>
    </location>
</feature>
<evidence type="ECO:0000259" key="12">
    <source>
        <dbReference type="Pfam" id="PF07885"/>
    </source>
</evidence>
<dbReference type="InterPro" id="IPR018247">
    <property type="entry name" value="EF_Hand_1_Ca_BS"/>
</dbReference>
<feature type="transmembrane region" description="Helical" evidence="11">
    <location>
        <begin position="389"/>
        <end position="408"/>
    </location>
</feature>
<evidence type="ECO:0000256" key="5">
    <source>
        <dbReference type="ARBA" id="ARBA00022837"/>
    </source>
</evidence>
<evidence type="ECO:0000313" key="14">
    <source>
        <dbReference type="Proteomes" id="UP001396334"/>
    </source>
</evidence>
<feature type="transmembrane region" description="Helical" evidence="11">
    <location>
        <begin position="244"/>
        <end position="263"/>
    </location>
</feature>
<dbReference type="Proteomes" id="UP001396334">
    <property type="component" value="Unassembled WGS sequence"/>
</dbReference>
<feature type="transmembrane region" description="Helical" evidence="11">
    <location>
        <begin position="886"/>
        <end position="905"/>
    </location>
</feature>
<keyword evidence="8 11" id="KW-0472">Membrane</keyword>
<dbReference type="InterPro" id="IPR003280">
    <property type="entry name" value="2pore_dom_K_chnl"/>
</dbReference>
<dbReference type="PANTHER" id="PTHR11003">
    <property type="entry name" value="POTASSIUM CHANNEL, SUBFAMILY K"/>
    <property type="match status" value="1"/>
</dbReference>
<keyword evidence="3" id="KW-0813">Transport</keyword>
<evidence type="ECO:0000256" key="1">
    <source>
        <dbReference type="ARBA" id="ARBA00004141"/>
    </source>
</evidence>
<reference evidence="13 14" key="1">
    <citation type="journal article" date="2024" name="G3 (Bethesda)">
        <title>Genome assembly of Hibiscus sabdariffa L. provides insights into metabolisms of medicinal natural products.</title>
        <authorList>
            <person name="Kim T."/>
        </authorList>
    </citation>
    <scope>NUCLEOTIDE SEQUENCE [LARGE SCALE GENOMIC DNA]</scope>
    <source>
        <strain evidence="13">TK-2024</strain>
        <tissue evidence="13">Old leaves</tissue>
    </source>
</reference>
<keyword evidence="5" id="KW-0106">Calcium</keyword>
<dbReference type="PANTHER" id="PTHR11003:SF291">
    <property type="entry name" value="IP11374P"/>
    <property type="match status" value="1"/>
</dbReference>
<dbReference type="SUPFAM" id="SSF81324">
    <property type="entry name" value="Voltage-gated potassium channels"/>
    <property type="match status" value="4"/>
</dbReference>
<evidence type="ECO:0000256" key="8">
    <source>
        <dbReference type="ARBA" id="ARBA00023136"/>
    </source>
</evidence>
<feature type="domain" description="Potassium channel" evidence="12">
    <location>
        <begin position="837"/>
        <end position="909"/>
    </location>
</feature>
<accession>A0ABR2QXA4</accession>
<feature type="domain" description="Potassium channel" evidence="12">
    <location>
        <begin position="362"/>
        <end position="442"/>
    </location>
</feature>
<evidence type="ECO:0000256" key="4">
    <source>
        <dbReference type="ARBA" id="ARBA00022692"/>
    </source>
</evidence>
<evidence type="ECO:0000256" key="3">
    <source>
        <dbReference type="ARBA" id="ARBA00022448"/>
    </source>
</evidence>
<feature type="region of interest" description="Disordered" evidence="10">
    <location>
        <begin position="944"/>
        <end position="976"/>
    </location>
</feature>
<proteinExistence type="inferred from homology"/>
<organism evidence="13 14">
    <name type="scientific">Hibiscus sabdariffa</name>
    <name type="common">roselle</name>
    <dbReference type="NCBI Taxonomy" id="183260"/>
    <lineage>
        <taxon>Eukaryota</taxon>
        <taxon>Viridiplantae</taxon>
        <taxon>Streptophyta</taxon>
        <taxon>Embryophyta</taxon>
        <taxon>Tracheophyta</taxon>
        <taxon>Spermatophyta</taxon>
        <taxon>Magnoliopsida</taxon>
        <taxon>eudicotyledons</taxon>
        <taxon>Gunneridae</taxon>
        <taxon>Pentapetalae</taxon>
        <taxon>rosids</taxon>
        <taxon>malvids</taxon>
        <taxon>Malvales</taxon>
        <taxon>Malvaceae</taxon>
        <taxon>Malvoideae</taxon>
        <taxon>Hibiscus</taxon>
    </lineage>
</organism>
<feature type="transmembrane region" description="Helical" evidence="11">
    <location>
        <begin position="359"/>
        <end position="377"/>
    </location>
</feature>
<feature type="region of interest" description="Disordered" evidence="10">
    <location>
        <begin position="300"/>
        <end position="319"/>
    </location>
</feature>
<dbReference type="Pfam" id="PF07885">
    <property type="entry name" value="Ion_trans_2"/>
    <property type="match status" value="4"/>
</dbReference>
<keyword evidence="6 11" id="KW-1133">Transmembrane helix</keyword>
<keyword evidence="7" id="KW-0406">Ion transport</keyword>
<keyword evidence="9" id="KW-0407">Ion channel</keyword>
<dbReference type="PROSITE" id="PS00018">
    <property type="entry name" value="EF_HAND_1"/>
    <property type="match status" value="2"/>
</dbReference>
<dbReference type="EMBL" id="JBBPBN010000030">
    <property type="protein sequence ID" value="KAK9005210.1"/>
    <property type="molecule type" value="Genomic_DNA"/>
</dbReference>
<comment type="similarity">
    <text evidence="2">Belongs to the two pore domain potassium channel (TC 1.A.1.7) family.</text>
</comment>
<protein>
    <recommendedName>
        <fullName evidence="12">Potassium channel domain-containing protein</fullName>
    </recommendedName>
</protein>
<dbReference type="PRINTS" id="PR01333">
    <property type="entry name" value="2POREKCHANEL"/>
</dbReference>
<evidence type="ECO:0000256" key="9">
    <source>
        <dbReference type="ARBA" id="ARBA00023303"/>
    </source>
</evidence>
<name>A0ABR2QXA4_9ROSI</name>
<feature type="transmembrane region" description="Helical" evidence="11">
    <location>
        <begin position="414"/>
        <end position="434"/>
    </location>
</feature>
<evidence type="ECO:0000256" key="7">
    <source>
        <dbReference type="ARBA" id="ARBA00023065"/>
    </source>
</evidence>
<feature type="transmembrane region" description="Helical" evidence="11">
    <location>
        <begin position="531"/>
        <end position="552"/>
    </location>
</feature>
<feature type="transmembrane region" description="Helical" evidence="11">
    <location>
        <begin position="711"/>
        <end position="729"/>
    </location>
</feature>
<dbReference type="InterPro" id="IPR013099">
    <property type="entry name" value="K_chnl_dom"/>
</dbReference>
<feature type="transmembrane region" description="Helical" evidence="11">
    <location>
        <begin position="475"/>
        <end position="495"/>
    </location>
</feature>
<dbReference type="Gene3D" id="1.10.287.70">
    <property type="match status" value="4"/>
</dbReference>
<evidence type="ECO:0000256" key="11">
    <source>
        <dbReference type="SAM" id="Phobius"/>
    </source>
</evidence>
<keyword evidence="14" id="KW-1185">Reference proteome</keyword>
<feature type="transmembrane region" description="Helical" evidence="11">
    <location>
        <begin position="832"/>
        <end position="851"/>
    </location>
</feature>
<gene>
    <name evidence="13" type="ORF">V6N11_042654</name>
</gene>
<feature type="compositionally biased region" description="Basic and acidic residues" evidence="10">
    <location>
        <begin position="944"/>
        <end position="955"/>
    </location>
</feature>
<dbReference type="SUPFAM" id="SSF47473">
    <property type="entry name" value="EF-hand"/>
    <property type="match status" value="1"/>
</dbReference>
<evidence type="ECO:0000313" key="13">
    <source>
        <dbReference type="EMBL" id="KAK9005210.1"/>
    </source>
</evidence>
<evidence type="ECO:0000256" key="10">
    <source>
        <dbReference type="SAM" id="MobiDB-lite"/>
    </source>
</evidence>